<protein>
    <submittedName>
        <fullName evidence="9">Esterase</fullName>
    </submittedName>
</protein>
<feature type="compositionally biased region" description="Pro residues" evidence="7">
    <location>
        <begin position="14"/>
        <end position="27"/>
    </location>
</feature>
<dbReference type="InterPro" id="IPR000184">
    <property type="entry name" value="Bac_surfAg_D15"/>
</dbReference>
<dbReference type="GO" id="GO:0019867">
    <property type="term" value="C:outer membrane"/>
    <property type="evidence" value="ECO:0007669"/>
    <property type="project" value="InterPro"/>
</dbReference>
<feature type="active site" description="Nucleophile" evidence="6">
    <location>
        <position position="86"/>
    </location>
</feature>
<evidence type="ECO:0000313" key="10">
    <source>
        <dbReference type="Proteomes" id="UP000270411"/>
    </source>
</evidence>
<dbReference type="PROSITE" id="PS51635">
    <property type="entry name" value="PNPLA"/>
    <property type="match status" value="1"/>
</dbReference>
<dbReference type="InterPro" id="IPR016035">
    <property type="entry name" value="Acyl_Trfase/lysoPLipase"/>
</dbReference>
<evidence type="ECO:0000256" key="7">
    <source>
        <dbReference type="SAM" id="MobiDB-lite"/>
    </source>
</evidence>
<keyword evidence="2 6" id="KW-0378">Hydrolase</keyword>
<evidence type="ECO:0000259" key="8">
    <source>
        <dbReference type="PROSITE" id="PS51635"/>
    </source>
</evidence>
<dbReference type="InterPro" id="IPR002641">
    <property type="entry name" value="PNPLA_dom"/>
</dbReference>
<accession>A0A3G8HA32</accession>
<evidence type="ECO:0000256" key="5">
    <source>
        <dbReference type="ARBA" id="ARBA00023136"/>
    </source>
</evidence>
<keyword evidence="5" id="KW-0472">Membrane</keyword>
<dbReference type="SUPFAM" id="SSF52151">
    <property type="entry name" value="FabD/lysophospholipase-like"/>
    <property type="match status" value="1"/>
</dbReference>
<dbReference type="Gene3D" id="3.40.1090.10">
    <property type="entry name" value="Cytosolic phospholipase A2 catalytic domain"/>
    <property type="match status" value="2"/>
</dbReference>
<dbReference type="EMBL" id="CP033970">
    <property type="protein sequence ID" value="AZG17000.1"/>
    <property type="molecule type" value="Genomic_DNA"/>
</dbReference>
<keyword evidence="4 6" id="KW-0443">Lipid metabolism</keyword>
<evidence type="ECO:0000256" key="3">
    <source>
        <dbReference type="ARBA" id="ARBA00022963"/>
    </source>
</evidence>
<evidence type="ECO:0000256" key="2">
    <source>
        <dbReference type="ARBA" id="ARBA00022801"/>
    </source>
</evidence>
<dbReference type="GO" id="GO:0016042">
    <property type="term" value="P:lipid catabolic process"/>
    <property type="evidence" value="ECO:0007669"/>
    <property type="project" value="UniProtKB-UniRule"/>
</dbReference>
<dbReference type="Pfam" id="PF01103">
    <property type="entry name" value="Omp85"/>
    <property type="match status" value="1"/>
</dbReference>
<organism evidence="9 10">
    <name type="scientific">Cupriavidus pauculus</name>
    <dbReference type="NCBI Taxonomy" id="82633"/>
    <lineage>
        <taxon>Bacteria</taxon>
        <taxon>Pseudomonadati</taxon>
        <taxon>Pseudomonadota</taxon>
        <taxon>Betaproteobacteria</taxon>
        <taxon>Burkholderiales</taxon>
        <taxon>Burkholderiaceae</taxon>
        <taxon>Cupriavidus</taxon>
    </lineage>
</organism>
<dbReference type="AlphaFoldDB" id="A0A3G8HA32"/>
<sequence length="754" mass="80923">MAAPPEAEPGRRLLPPPDPAPTAPPVLQPADPRTPIAPRTLPPHPEGRPRICLVLSGGGARGAAHIGVLKVLEELRVPVDCIAGTSMGSLVGGAYATGMSTPAMEQLVADLTTDALFKERPPRQDLAIRRKIEDHTNLVTPEIGVRSDGLLLPKGVVSGVQLETVLRQLANAPGYRDFDLLPIPYRAVATDLVAGTPVVFSEGELANVMRASMSVPGAVAPTEYQGKLLVDGGLTDNLPVDVARAMGADVVIAVNLGTPLMKREELTSLIGVTGQMLNILTEQNVRTSLASLKPTDILIEPPLGDFSAGDFNHLPKTIPIGEAAARRVADRLSALALPPDQYETLRTAQRALPPPDPRPVDEIRFAPLDRVNPAFAAATMETRPGEPITQATLDRDMRRLFGTGDFEHVNYRFLEEPGKRVLGVDAIEKTYGPDYLRFGLGLSSDFRGNAYFNLLASYRRTWLNALGAEWRNDVQAGQTSSLVSEFYQPLDTRQLFFVAPRIELERRPVNVFSGNNKIAEYDLRRTDFAFDVGSQFTKYGEARLGVVIGHQNVSLSTGPATLSPTTGGDVDRRAIAGRLLFDQLDSINFPRFGYGGTLNVFSSQAAMGATDTYTKGEITATGAYSFGRHTLSMGVRAGSNLGGPGLPRYDLFQWGGFLQQSGFSTGQLIGGNLQFARLVYYNKLVKQTLLEGVYAGASLEAGRVGAPLVAGSPTGLLKSASAFLGVDSPIGPLYLAYGRASGGRYAFYLFLGKP</sequence>
<evidence type="ECO:0000256" key="6">
    <source>
        <dbReference type="PROSITE-ProRule" id="PRU01161"/>
    </source>
</evidence>
<dbReference type="GO" id="GO:0016787">
    <property type="term" value="F:hydrolase activity"/>
    <property type="evidence" value="ECO:0007669"/>
    <property type="project" value="UniProtKB-UniRule"/>
</dbReference>
<dbReference type="Pfam" id="PF01734">
    <property type="entry name" value="Patatin"/>
    <property type="match status" value="1"/>
</dbReference>
<dbReference type="PANTHER" id="PTHR14226:SF29">
    <property type="entry name" value="NEUROPATHY TARGET ESTERASE SWS"/>
    <property type="match status" value="1"/>
</dbReference>
<dbReference type="InterPro" id="IPR050301">
    <property type="entry name" value="NTE"/>
</dbReference>
<comment type="subcellular location">
    <subcellularLocation>
        <location evidence="1">Membrane</location>
    </subcellularLocation>
</comment>
<keyword evidence="3 6" id="KW-0442">Lipid degradation</keyword>
<evidence type="ECO:0000256" key="4">
    <source>
        <dbReference type="ARBA" id="ARBA00023098"/>
    </source>
</evidence>
<name>A0A3G8HA32_9BURK</name>
<dbReference type="Proteomes" id="UP000270411">
    <property type="component" value="Chromosome 2"/>
</dbReference>
<feature type="short sequence motif" description="GXSXG" evidence="6">
    <location>
        <begin position="84"/>
        <end position="88"/>
    </location>
</feature>
<evidence type="ECO:0000313" key="9">
    <source>
        <dbReference type="EMBL" id="AZG17000.1"/>
    </source>
</evidence>
<dbReference type="KEGG" id="cpau:EHF44_22305"/>
<dbReference type="PANTHER" id="PTHR14226">
    <property type="entry name" value="NEUROPATHY TARGET ESTERASE/SWISS CHEESE D.MELANOGASTER"/>
    <property type="match status" value="1"/>
</dbReference>
<feature type="short sequence motif" description="GXGXXG" evidence="6">
    <location>
        <begin position="57"/>
        <end position="62"/>
    </location>
</feature>
<proteinExistence type="predicted"/>
<feature type="active site" description="Proton acceptor" evidence="6">
    <location>
        <position position="231"/>
    </location>
</feature>
<dbReference type="Gene3D" id="2.40.160.50">
    <property type="entry name" value="membrane protein fhac: a member of the omp85/tpsb transporter family"/>
    <property type="match status" value="1"/>
</dbReference>
<evidence type="ECO:0000256" key="1">
    <source>
        <dbReference type="ARBA" id="ARBA00004370"/>
    </source>
</evidence>
<dbReference type="Gene3D" id="3.10.20.310">
    <property type="entry name" value="membrane protein fhac"/>
    <property type="match status" value="1"/>
</dbReference>
<feature type="domain" description="PNPLA" evidence="8">
    <location>
        <begin position="53"/>
        <end position="244"/>
    </location>
</feature>
<dbReference type="OrthoDB" id="5290098at2"/>
<feature type="short sequence motif" description="DGA/G" evidence="6">
    <location>
        <begin position="231"/>
        <end position="233"/>
    </location>
</feature>
<feature type="region of interest" description="Disordered" evidence="7">
    <location>
        <begin position="1"/>
        <end position="48"/>
    </location>
</feature>
<reference evidence="10" key="1">
    <citation type="submission" date="2018-11" db="EMBL/GenBank/DDBJ databases">
        <title>FDA dAtabase for Regulatory Grade micrObial Sequences (FDA-ARGOS): Supporting development and validation of Infectious Disease Dx tests.</title>
        <authorList>
            <person name="Goldberg B."/>
            <person name="Campos J."/>
            <person name="Tallon L."/>
            <person name="Sadzewicz L."/>
            <person name="Zhao X."/>
            <person name="Vavikolanu K."/>
            <person name="Mehta A."/>
            <person name="Aluvathingal J."/>
            <person name="Nadendla S."/>
            <person name="Geyer C."/>
            <person name="Nandy P."/>
            <person name="Yan Y."/>
            <person name="Sichtig H."/>
        </authorList>
    </citation>
    <scope>NUCLEOTIDE SEQUENCE [LARGE SCALE GENOMIC DNA]</scope>
    <source>
        <strain evidence="10">FDAARGOS_614</strain>
    </source>
</reference>
<dbReference type="CDD" id="cd07205">
    <property type="entry name" value="Pat_PNPLA6_PNPLA7_NTE1_like"/>
    <property type="match status" value="1"/>
</dbReference>
<gene>
    <name evidence="9" type="ORF">EHF44_22305</name>
</gene>